<feature type="domain" description="Methyltransferase type 11" evidence="1">
    <location>
        <begin position="169"/>
        <end position="217"/>
    </location>
</feature>
<dbReference type="SUPFAM" id="SSF53335">
    <property type="entry name" value="S-adenosyl-L-methionine-dependent methyltransferases"/>
    <property type="match status" value="1"/>
</dbReference>
<dbReference type="RefSeq" id="WP_315854433.1">
    <property type="nucleotide sequence ID" value="NZ_CP042997.1"/>
</dbReference>
<dbReference type="KEGG" id="agv:OJF2_15790"/>
<keyword evidence="3" id="KW-1185">Reference proteome</keyword>
<dbReference type="Pfam" id="PF08241">
    <property type="entry name" value="Methyltransf_11"/>
    <property type="match status" value="1"/>
</dbReference>
<evidence type="ECO:0000313" key="3">
    <source>
        <dbReference type="Proteomes" id="UP000324233"/>
    </source>
</evidence>
<proteinExistence type="predicted"/>
<evidence type="ECO:0000259" key="1">
    <source>
        <dbReference type="Pfam" id="PF08241"/>
    </source>
</evidence>
<accession>A0A5B9VXS2</accession>
<gene>
    <name evidence="2" type="ORF">OJF2_15790</name>
</gene>
<dbReference type="Gene3D" id="3.40.50.150">
    <property type="entry name" value="Vaccinia Virus protein VP39"/>
    <property type="match status" value="1"/>
</dbReference>
<dbReference type="Proteomes" id="UP000324233">
    <property type="component" value="Chromosome"/>
</dbReference>
<protein>
    <recommendedName>
        <fullName evidence="1">Methyltransferase type 11 domain-containing protein</fullName>
    </recommendedName>
</protein>
<sequence>MARLPIPKSLKRILVPAWNEGHRLGWLVRDHAGAVLSGRWARCSVCGRVRPMIYRRRVVPEKLAERWGLTPRLAKALARKESSDCAGCGAKLRARRIASVLLETFPIGSPPAPARSLAEWVRSPEAARMRIAEINRIDGIHGALSHLPGFASSDYHPGAPPGAIVEGVRSEDLTRLTYPDASFDLVLTSESLEHVPDLGAALRGIRRVLAPGGLHIFTVPVLPDEPKTFRRAELRPDGSIKHLAASIHHPGGDVGYLVFTEFGADLPEVLKRAGFDLTVHYGPVREDDLTQVYVCRWMGL</sequence>
<dbReference type="AlphaFoldDB" id="A0A5B9VXS2"/>
<reference evidence="2 3" key="1">
    <citation type="submission" date="2019-08" db="EMBL/GenBank/DDBJ databases">
        <title>Deep-cultivation of Planctomycetes and their phenomic and genomic characterization uncovers novel biology.</title>
        <authorList>
            <person name="Wiegand S."/>
            <person name="Jogler M."/>
            <person name="Boedeker C."/>
            <person name="Pinto D."/>
            <person name="Vollmers J."/>
            <person name="Rivas-Marin E."/>
            <person name="Kohn T."/>
            <person name="Peeters S.H."/>
            <person name="Heuer A."/>
            <person name="Rast P."/>
            <person name="Oberbeckmann S."/>
            <person name="Bunk B."/>
            <person name="Jeske O."/>
            <person name="Meyerdierks A."/>
            <person name="Storesund J.E."/>
            <person name="Kallscheuer N."/>
            <person name="Luecker S."/>
            <person name="Lage O.M."/>
            <person name="Pohl T."/>
            <person name="Merkel B.J."/>
            <person name="Hornburger P."/>
            <person name="Mueller R.-W."/>
            <person name="Bruemmer F."/>
            <person name="Labrenz M."/>
            <person name="Spormann A.M."/>
            <person name="Op den Camp H."/>
            <person name="Overmann J."/>
            <person name="Amann R."/>
            <person name="Jetten M.S.M."/>
            <person name="Mascher T."/>
            <person name="Medema M.H."/>
            <person name="Devos D.P."/>
            <person name="Kaster A.-K."/>
            <person name="Ovreas L."/>
            <person name="Rohde M."/>
            <person name="Galperin M.Y."/>
            <person name="Jogler C."/>
        </authorList>
    </citation>
    <scope>NUCLEOTIDE SEQUENCE [LARGE SCALE GENOMIC DNA]</scope>
    <source>
        <strain evidence="2 3">OJF2</strain>
    </source>
</reference>
<dbReference type="InterPro" id="IPR013216">
    <property type="entry name" value="Methyltransf_11"/>
</dbReference>
<evidence type="ECO:0000313" key="2">
    <source>
        <dbReference type="EMBL" id="QEH33082.1"/>
    </source>
</evidence>
<organism evidence="2 3">
    <name type="scientific">Aquisphaera giovannonii</name>
    <dbReference type="NCBI Taxonomy" id="406548"/>
    <lineage>
        <taxon>Bacteria</taxon>
        <taxon>Pseudomonadati</taxon>
        <taxon>Planctomycetota</taxon>
        <taxon>Planctomycetia</taxon>
        <taxon>Isosphaerales</taxon>
        <taxon>Isosphaeraceae</taxon>
        <taxon>Aquisphaera</taxon>
    </lineage>
</organism>
<dbReference type="GO" id="GO:0008757">
    <property type="term" value="F:S-adenosylmethionine-dependent methyltransferase activity"/>
    <property type="evidence" value="ECO:0007669"/>
    <property type="project" value="InterPro"/>
</dbReference>
<dbReference type="InterPro" id="IPR029063">
    <property type="entry name" value="SAM-dependent_MTases_sf"/>
</dbReference>
<name>A0A5B9VXS2_9BACT</name>
<dbReference type="EMBL" id="CP042997">
    <property type="protein sequence ID" value="QEH33082.1"/>
    <property type="molecule type" value="Genomic_DNA"/>
</dbReference>